<gene>
    <name evidence="3" type="ORF">M5K25_026700</name>
</gene>
<protein>
    <submittedName>
        <fullName evidence="3">Uncharacterized protein</fullName>
    </submittedName>
</protein>
<sequence>MASARAWLLVASLAFLLIASVAKAQTLSPTKVPTISDPANPHLPENQEEVSVSGLSTEENNDSADLSEFMPDYQQELVVLGH</sequence>
<feature type="compositionally biased region" description="Polar residues" evidence="1">
    <location>
        <begin position="49"/>
        <end position="58"/>
    </location>
</feature>
<name>A0ABD0TYF3_DENTH</name>
<comment type="caution">
    <text evidence="3">The sequence shown here is derived from an EMBL/GenBank/DDBJ whole genome shotgun (WGS) entry which is preliminary data.</text>
</comment>
<feature type="signal peptide" evidence="2">
    <location>
        <begin position="1"/>
        <end position="24"/>
    </location>
</feature>
<evidence type="ECO:0000313" key="4">
    <source>
        <dbReference type="Proteomes" id="UP001552299"/>
    </source>
</evidence>
<dbReference type="EMBL" id="JANQDX010000019">
    <property type="protein sequence ID" value="KAL0904573.1"/>
    <property type="molecule type" value="Genomic_DNA"/>
</dbReference>
<evidence type="ECO:0000256" key="2">
    <source>
        <dbReference type="SAM" id="SignalP"/>
    </source>
</evidence>
<proteinExistence type="predicted"/>
<dbReference type="Proteomes" id="UP001552299">
    <property type="component" value="Unassembled WGS sequence"/>
</dbReference>
<evidence type="ECO:0000256" key="1">
    <source>
        <dbReference type="SAM" id="MobiDB-lite"/>
    </source>
</evidence>
<accession>A0ABD0TYF3</accession>
<evidence type="ECO:0000313" key="3">
    <source>
        <dbReference type="EMBL" id="KAL0904573.1"/>
    </source>
</evidence>
<feature type="chain" id="PRO_5044740445" evidence="2">
    <location>
        <begin position="25"/>
        <end position="82"/>
    </location>
</feature>
<feature type="region of interest" description="Disordered" evidence="1">
    <location>
        <begin position="29"/>
        <end position="68"/>
    </location>
</feature>
<keyword evidence="4" id="KW-1185">Reference proteome</keyword>
<keyword evidence="2" id="KW-0732">Signal</keyword>
<organism evidence="3 4">
    <name type="scientific">Dendrobium thyrsiflorum</name>
    <name type="common">Pinecone-like raceme dendrobium</name>
    <name type="synonym">Orchid</name>
    <dbReference type="NCBI Taxonomy" id="117978"/>
    <lineage>
        <taxon>Eukaryota</taxon>
        <taxon>Viridiplantae</taxon>
        <taxon>Streptophyta</taxon>
        <taxon>Embryophyta</taxon>
        <taxon>Tracheophyta</taxon>
        <taxon>Spermatophyta</taxon>
        <taxon>Magnoliopsida</taxon>
        <taxon>Liliopsida</taxon>
        <taxon>Asparagales</taxon>
        <taxon>Orchidaceae</taxon>
        <taxon>Epidendroideae</taxon>
        <taxon>Malaxideae</taxon>
        <taxon>Dendrobiinae</taxon>
        <taxon>Dendrobium</taxon>
    </lineage>
</organism>
<reference evidence="3 4" key="1">
    <citation type="journal article" date="2024" name="Plant Biotechnol. J.">
        <title>Dendrobium thyrsiflorum genome and its molecular insights into genes involved in important horticultural traits.</title>
        <authorList>
            <person name="Chen B."/>
            <person name="Wang J.Y."/>
            <person name="Zheng P.J."/>
            <person name="Li K.L."/>
            <person name="Liang Y.M."/>
            <person name="Chen X.F."/>
            <person name="Zhang C."/>
            <person name="Zhao X."/>
            <person name="He X."/>
            <person name="Zhang G.Q."/>
            <person name="Liu Z.J."/>
            <person name="Xu Q."/>
        </authorList>
    </citation>
    <scope>NUCLEOTIDE SEQUENCE [LARGE SCALE GENOMIC DNA]</scope>
    <source>
        <strain evidence="3">GZMU011</strain>
    </source>
</reference>
<dbReference type="AlphaFoldDB" id="A0ABD0TYF3"/>